<dbReference type="OrthoDB" id="5985613at2759"/>
<comment type="caution">
    <text evidence="3">The sequence shown here is derived from an EMBL/GenBank/DDBJ whole genome shotgun (WGS) entry which is preliminary data.</text>
</comment>
<feature type="compositionally biased region" description="Basic and acidic residues" evidence="2">
    <location>
        <begin position="800"/>
        <end position="812"/>
    </location>
</feature>
<name>A0A2B4SM65_STYPI</name>
<feature type="compositionally biased region" description="Basic and acidic residues" evidence="2">
    <location>
        <begin position="72"/>
        <end position="83"/>
    </location>
</feature>
<evidence type="ECO:0000256" key="1">
    <source>
        <dbReference type="SAM" id="Coils"/>
    </source>
</evidence>
<sequence length="1046" mass="115883">MEDLETLPKRRKLNEPGDVSCGLGGNGAPSLVSETKVENVNAGQKPGHDDKMTWNFKRIDPELPKCSEKIVESTGTADRKESDGTNAPHQENALTLSKMELRENTQAPKRRLKIVHAHNTQERSSGNTLDSPIAAEQYFHEGLFSGPLTEENMRDVIKKLIKDHTREALNNAEILRDKISALETENKRLKHRVVVLFRALKEVVCRQRTQEVLPTTAQTTSMQKKPHVKPKNIGLVQALPADACAPSLSPTHNFCKKDIIKTRELSNDVISYDSLTSVTDGAGSFHQRVKSTTTTVVTGLHQLASRDATSPRIPNRIPNTHTSSLGGLALNFPTMSICEEKAVSLGHLPAISTTSCANRIKHSLETVANKGCCTVTTFSTKAVMVSSCNDSTKAIKNTVPLLSHIVNEAVPITVTPMQDQPHIIRGLQIPKESNNLEESQLCSKAGIDQVFPTVFTHSGSRLTSPLLEQTTKSDSCNECSPQRHGVRLVNQQFKDTKRSEAESKQGDEWKNTWNTKIDGLKEISGPFNGLHKNNFFPGNLPRVSQECCKSDLCTESPKTGCNTSQQLPSTDSKFPFVVAIPISIPGFDDRKSIPVKDAASGNTISPPKLSEVTSTSVFIPTPHRILPNGSIEVKRPNPSWYFVNHDRVNNEKRALHQIPYILETPSSKLQQDLPSKSSAAVSNPYCRRSTHGQVFFNRIVGADGTKTVSSPLKLSSHEEEKYNSGIILPKYENGIRNSSRSDQRTFPHLERAAISQVTESFPNKMLTVFTSVNTSKAQEALSSTNPGNVHNLLSSGKTYNGRECDQHTRKPSESSPGIRYHVPFKPTFFPYSTKGTKAEQQVPLMGFNERFALPVTELQAPNPHVLAQIPQFLNAEAKFARNQYSISPMRQQIETMQRSGRESISDPARLFSLPENSSRSEKCTDNCFGGTRMPPSFDKERLLLQLLESSRASFIPQRAPRTCKKVLSTDKQDLFSSQSENPVPQSSYNSEISNRYVHLQPQNHIEDRLKKLARPSLLDSSKGKTESAVLPGNPSSDVEGFKERSW</sequence>
<dbReference type="EMBL" id="LSMT01000042">
    <property type="protein sequence ID" value="PFX30991.1"/>
    <property type="molecule type" value="Genomic_DNA"/>
</dbReference>
<feature type="coiled-coil region" evidence="1">
    <location>
        <begin position="165"/>
        <end position="192"/>
    </location>
</feature>
<feature type="region of interest" description="Disordered" evidence="2">
    <location>
        <begin position="798"/>
        <end position="817"/>
    </location>
</feature>
<organism evidence="3 4">
    <name type="scientific">Stylophora pistillata</name>
    <name type="common">Smooth cauliflower coral</name>
    <dbReference type="NCBI Taxonomy" id="50429"/>
    <lineage>
        <taxon>Eukaryota</taxon>
        <taxon>Metazoa</taxon>
        <taxon>Cnidaria</taxon>
        <taxon>Anthozoa</taxon>
        <taxon>Hexacorallia</taxon>
        <taxon>Scleractinia</taxon>
        <taxon>Astrocoeniina</taxon>
        <taxon>Pocilloporidae</taxon>
        <taxon>Stylophora</taxon>
    </lineage>
</organism>
<feature type="region of interest" description="Disordered" evidence="2">
    <location>
        <begin position="72"/>
        <end position="94"/>
    </location>
</feature>
<feature type="compositionally biased region" description="Polar residues" evidence="2">
    <location>
        <begin position="84"/>
        <end position="94"/>
    </location>
</feature>
<dbReference type="AlphaFoldDB" id="A0A2B4SM65"/>
<evidence type="ECO:0000313" key="3">
    <source>
        <dbReference type="EMBL" id="PFX30991.1"/>
    </source>
</evidence>
<keyword evidence="1" id="KW-0175">Coiled coil</keyword>
<feature type="region of interest" description="Disordered" evidence="2">
    <location>
        <begin position="1"/>
        <end position="31"/>
    </location>
</feature>
<reference evidence="4" key="1">
    <citation type="journal article" date="2017" name="bioRxiv">
        <title>Comparative analysis of the genomes of Stylophora pistillata and Acropora digitifera provides evidence for extensive differences between species of corals.</title>
        <authorList>
            <person name="Voolstra C.R."/>
            <person name="Li Y."/>
            <person name="Liew Y.J."/>
            <person name="Baumgarten S."/>
            <person name="Zoccola D."/>
            <person name="Flot J.-F."/>
            <person name="Tambutte S."/>
            <person name="Allemand D."/>
            <person name="Aranda M."/>
        </authorList>
    </citation>
    <scope>NUCLEOTIDE SEQUENCE [LARGE SCALE GENOMIC DNA]</scope>
</reference>
<gene>
    <name evidence="3" type="ORF">AWC38_SpisGene4200</name>
</gene>
<accession>A0A2B4SM65</accession>
<proteinExistence type="predicted"/>
<evidence type="ECO:0000256" key="2">
    <source>
        <dbReference type="SAM" id="MobiDB-lite"/>
    </source>
</evidence>
<feature type="region of interest" description="Disordered" evidence="2">
    <location>
        <begin position="1008"/>
        <end position="1046"/>
    </location>
</feature>
<evidence type="ECO:0000313" key="4">
    <source>
        <dbReference type="Proteomes" id="UP000225706"/>
    </source>
</evidence>
<dbReference type="Proteomes" id="UP000225706">
    <property type="component" value="Unassembled WGS sequence"/>
</dbReference>
<protein>
    <submittedName>
        <fullName evidence="3">Uncharacterized protein</fullName>
    </submittedName>
</protein>
<keyword evidence="4" id="KW-1185">Reference proteome</keyword>